<dbReference type="Gene3D" id="2.120.10.30">
    <property type="entry name" value="TolB, C-terminal domain"/>
    <property type="match status" value="2"/>
</dbReference>
<dbReference type="AlphaFoldDB" id="A0YGV7"/>
<dbReference type="STRING" id="247633.GP2143_06769"/>
<evidence type="ECO:0000313" key="1">
    <source>
        <dbReference type="EMBL" id="EAW29975.1"/>
    </source>
</evidence>
<evidence type="ECO:0000313" key="2">
    <source>
        <dbReference type="Proteomes" id="UP000004931"/>
    </source>
</evidence>
<reference evidence="1 2" key="1">
    <citation type="journal article" date="2010" name="J. Bacteriol.">
        <title>Genome sequence of the oligotrophic marine Gammaproteobacterium HTCC2143, isolated from the Oregon Coast.</title>
        <authorList>
            <person name="Oh H.M."/>
            <person name="Kang I."/>
            <person name="Ferriera S."/>
            <person name="Giovannoni S.J."/>
            <person name="Cho J.C."/>
        </authorList>
    </citation>
    <scope>NUCLEOTIDE SEQUENCE [LARGE SCALE GENOMIC DNA]</scope>
    <source>
        <strain evidence="1 2">HTCC2143</strain>
    </source>
</reference>
<dbReference type="SUPFAM" id="SSF63829">
    <property type="entry name" value="Calcium-dependent phosphotriesterase"/>
    <property type="match status" value="1"/>
</dbReference>
<dbReference type="InterPro" id="IPR011042">
    <property type="entry name" value="6-blade_b-propeller_TolB-like"/>
</dbReference>
<dbReference type="EMBL" id="AAVT01000012">
    <property type="protein sequence ID" value="EAW29975.1"/>
    <property type="molecule type" value="Genomic_DNA"/>
</dbReference>
<dbReference type="eggNOG" id="COG3391">
    <property type="taxonomic scope" value="Bacteria"/>
</dbReference>
<sequence length="558" mass="59038">MNNNTGFSTIRSLLIGSSLAVILTACSTEEPPPANDGSAEPGTKNASATVSILVEGSNFHGIHGLTTDLQGDIYVGSVVGMNIHKVNPTTSEVTLFQPAPEGQADDLEFSADGTLAWTAFTLGKVFSRDREGSLKLLAEGLPGINSIAYNQQGRLFATQVFLGDALYEIDPDGIKPARKIIEGMGGLNGFDFGQDGKLYGPLWFKGQVVQVDVDSGELKIIADGFTVPAAVNFDSKGILHVVDNETGEIFQIDISSGDKTLIATAPSNLDNLAFDNNDNLYITNMSDNAIYWVDRVNGAVELIVGGSLSTPAGIDVFGETLYIADTFSLSKADIKTGIVSDISRIISDHEYPVAVSVTEKTVVNASSNAGFVQGHDRASSERTFRWTGFAAPGGVLARDDGSVVVAETGSGKVLLVTGQTERQLLADNLDQPMGLAENANGQIYVSEAGKGTIKIIDLVKGTVTTWIEGLNGPEGIEFDHNGLLIVAETASRRVISIDSNKNITVIAANLPIGLKGYPMLPESFLPTGISVDAANRIYLSSDIDNSILLIERSPHGTQ</sequence>
<keyword evidence="2" id="KW-1185">Reference proteome</keyword>
<dbReference type="OrthoDB" id="30052at2"/>
<dbReference type="InterPro" id="IPR051344">
    <property type="entry name" value="Vgb"/>
</dbReference>
<dbReference type="eggNOG" id="COG4257">
    <property type="taxonomic scope" value="Bacteria"/>
</dbReference>
<organism evidence="1 2">
    <name type="scientific">marine gamma proteobacterium HTCC2143</name>
    <dbReference type="NCBI Taxonomy" id="247633"/>
    <lineage>
        <taxon>Bacteria</taxon>
        <taxon>Pseudomonadati</taxon>
        <taxon>Pseudomonadota</taxon>
        <taxon>Gammaproteobacteria</taxon>
        <taxon>Cellvibrionales</taxon>
        <taxon>Spongiibacteraceae</taxon>
        <taxon>BD1-7 clade</taxon>
    </lineage>
</organism>
<accession>A0YGV7</accession>
<dbReference type="Proteomes" id="UP000004931">
    <property type="component" value="Unassembled WGS sequence"/>
</dbReference>
<gene>
    <name evidence="1" type="ORF">GP2143_06769</name>
</gene>
<dbReference type="SUPFAM" id="SSF101898">
    <property type="entry name" value="NHL repeat"/>
    <property type="match status" value="1"/>
</dbReference>
<dbReference type="PANTHER" id="PTHR40274:SF4">
    <property type="entry name" value="BLL1406 PROTEIN"/>
    <property type="match status" value="1"/>
</dbReference>
<dbReference type="Gene3D" id="2.40.10.500">
    <property type="match status" value="1"/>
</dbReference>
<dbReference type="PANTHER" id="PTHR40274">
    <property type="entry name" value="VIRGINIAMYCIN B LYASE"/>
    <property type="match status" value="1"/>
</dbReference>
<protein>
    <submittedName>
        <fullName evidence="1">NHL repeat</fullName>
    </submittedName>
</protein>
<name>A0YGV7_9GAMM</name>
<proteinExistence type="predicted"/>
<comment type="caution">
    <text evidence="1">The sequence shown here is derived from an EMBL/GenBank/DDBJ whole genome shotgun (WGS) entry which is preliminary data.</text>
</comment>